<evidence type="ECO:0000313" key="2">
    <source>
        <dbReference type="EMBL" id="CAG8847082.1"/>
    </source>
</evidence>
<name>A0ABN7X3T9_GIGMA</name>
<dbReference type="Gene3D" id="3.20.20.80">
    <property type="entry name" value="Glycosidases"/>
    <property type="match status" value="1"/>
</dbReference>
<dbReference type="EMBL" id="CAJVQB010086133">
    <property type="protein sequence ID" value="CAG8847082.1"/>
    <property type="molecule type" value="Genomic_DNA"/>
</dbReference>
<evidence type="ECO:0000256" key="1">
    <source>
        <dbReference type="ARBA" id="ARBA00004964"/>
    </source>
</evidence>
<dbReference type="PANTHER" id="PTHR43651:SF3">
    <property type="entry name" value="1,4-ALPHA-GLUCAN-BRANCHING ENZYME"/>
    <property type="match status" value="1"/>
</dbReference>
<gene>
    <name evidence="2" type="ORF">GMARGA_LOCUS38486</name>
</gene>
<dbReference type="Proteomes" id="UP000789901">
    <property type="component" value="Unassembled WGS sequence"/>
</dbReference>
<accession>A0ABN7X3T9</accession>
<feature type="non-terminal residue" evidence="2">
    <location>
        <position position="70"/>
    </location>
</feature>
<reference evidence="2 3" key="1">
    <citation type="submission" date="2021-06" db="EMBL/GenBank/DDBJ databases">
        <authorList>
            <person name="Kallberg Y."/>
            <person name="Tangrot J."/>
            <person name="Rosling A."/>
        </authorList>
    </citation>
    <scope>NUCLEOTIDE SEQUENCE [LARGE SCALE GENOMIC DNA]</scope>
    <source>
        <strain evidence="2 3">120-4 pot B 10/14</strain>
    </source>
</reference>
<dbReference type="PANTHER" id="PTHR43651">
    <property type="entry name" value="1,4-ALPHA-GLUCAN-BRANCHING ENZYME"/>
    <property type="match status" value="1"/>
</dbReference>
<dbReference type="SUPFAM" id="SSF51445">
    <property type="entry name" value="(Trans)glycosidases"/>
    <property type="match status" value="1"/>
</dbReference>
<comment type="caution">
    <text evidence="2">The sequence shown here is derived from an EMBL/GenBank/DDBJ whole genome shotgun (WGS) entry which is preliminary data.</text>
</comment>
<sequence>MSNPRFYLIYFVPEELIWLIDTAYSMGLYILLDIVHSHAYKNILDRLNIFDSSDHCYFHEGGKGNHDLWN</sequence>
<comment type="pathway">
    <text evidence="1">Glycan biosynthesis; glycogen biosynthesis.</text>
</comment>
<organism evidence="2 3">
    <name type="scientific">Gigaspora margarita</name>
    <dbReference type="NCBI Taxonomy" id="4874"/>
    <lineage>
        <taxon>Eukaryota</taxon>
        <taxon>Fungi</taxon>
        <taxon>Fungi incertae sedis</taxon>
        <taxon>Mucoromycota</taxon>
        <taxon>Glomeromycotina</taxon>
        <taxon>Glomeromycetes</taxon>
        <taxon>Diversisporales</taxon>
        <taxon>Gigasporaceae</taxon>
        <taxon>Gigaspora</taxon>
    </lineage>
</organism>
<protein>
    <submittedName>
        <fullName evidence="2">17209_t:CDS:1</fullName>
    </submittedName>
</protein>
<keyword evidence="3" id="KW-1185">Reference proteome</keyword>
<proteinExistence type="predicted"/>
<dbReference type="InterPro" id="IPR017853">
    <property type="entry name" value="GH"/>
</dbReference>
<evidence type="ECO:0000313" key="3">
    <source>
        <dbReference type="Proteomes" id="UP000789901"/>
    </source>
</evidence>